<dbReference type="Gene3D" id="3.60.21.10">
    <property type="match status" value="1"/>
</dbReference>
<keyword evidence="4" id="KW-1185">Reference proteome</keyword>
<keyword evidence="1" id="KW-0732">Signal</keyword>
<dbReference type="Pfam" id="PF00149">
    <property type="entry name" value="Metallophos"/>
    <property type="match status" value="1"/>
</dbReference>
<organism evidence="3 4">
    <name type="scientific">Vanrija pseudolonga</name>
    <dbReference type="NCBI Taxonomy" id="143232"/>
    <lineage>
        <taxon>Eukaryota</taxon>
        <taxon>Fungi</taxon>
        <taxon>Dikarya</taxon>
        <taxon>Basidiomycota</taxon>
        <taxon>Agaricomycotina</taxon>
        <taxon>Tremellomycetes</taxon>
        <taxon>Trichosporonales</taxon>
        <taxon>Trichosporonaceae</taxon>
        <taxon>Vanrija</taxon>
    </lineage>
</organism>
<feature type="signal peptide" evidence="1">
    <location>
        <begin position="1"/>
        <end position="19"/>
    </location>
</feature>
<feature type="chain" id="PRO_5042197955" evidence="1">
    <location>
        <begin position="20"/>
        <end position="368"/>
    </location>
</feature>
<dbReference type="AlphaFoldDB" id="A0AAF1BJX5"/>
<dbReference type="InterPro" id="IPR004843">
    <property type="entry name" value="Calcineurin-like_PHP"/>
</dbReference>
<evidence type="ECO:0000313" key="4">
    <source>
        <dbReference type="Proteomes" id="UP000827549"/>
    </source>
</evidence>
<gene>
    <name evidence="3" type="primary">SPCC1840.07c</name>
    <name evidence="3" type="ORF">LOC62_02G002438</name>
</gene>
<dbReference type="PANTHER" id="PTHR46546">
    <property type="entry name" value="SHEWANELLA-LIKE PROTEIN PHOSPHATASE 1"/>
    <property type="match status" value="1"/>
</dbReference>
<accession>A0AAF1BJX5</accession>
<evidence type="ECO:0000259" key="2">
    <source>
        <dbReference type="Pfam" id="PF00149"/>
    </source>
</evidence>
<protein>
    <submittedName>
        <fullName evidence="3">Purtative protein</fullName>
    </submittedName>
</protein>
<dbReference type="GO" id="GO:0016787">
    <property type="term" value="F:hydrolase activity"/>
    <property type="evidence" value="ECO:0007669"/>
    <property type="project" value="InterPro"/>
</dbReference>
<reference evidence="3" key="1">
    <citation type="submission" date="2023-10" db="EMBL/GenBank/DDBJ databases">
        <authorList>
            <person name="Noh H."/>
        </authorList>
    </citation>
    <scope>NUCLEOTIDE SEQUENCE</scope>
    <source>
        <strain evidence="3">DUCC4014</strain>
    </source>
</reference>
<dbReference type="Proteomes" id="UP000827549">
    <property type="component" value="Chromosome 2"/>
</dbReference>
<evidence type="ECO:0000313" key="3">
    <source>
        <dbReference type="EMBL" id="WOO78899.1"/>
    </source>
</evidence>
<dbReference type="PANTHER" id="PTHR46546:SF4">
    <property type="entry name" value="SHEWANELLA-LIKE PROTEIN PHOSPHATASE 1"/>
    <property type="match status" value="1"/>
</dbReference>
<dbReference type="InterPro" id="IPR029052">
    <property type="entry name" value="Metallo-depent_PP-like"/>
</dbReference>
<proteinExistence type="predicted"/>
<dbReference type="RefSeq" id="XP_062624931.1">
    <property type="nucleotide sequence ID" value="XM_062768947.1"/>
</dbReference>
<evidence type="ECO:0000256" key="1">
    <source>
        <dbReference type="SAM" id="SignalP"/>
    </source>
</evidence>
<name>A0AAF1BJX5_9TREE</name>
<feature type="domain" description="Calcineurin-like phosphoesterase" evidence="2">
    <location>
        <begin position="45"/>
        <end position="272"/>
    </location>
</feature>
<sequence length="368" mass="40568">MPTPTRILLLLAAAAATLFFLFWRPSPPPPSDTAPSPGGEAFRQRLVAIGDLHGDINNAKRVLRMAGLTDKTDHWAGGNDIFIYELWYRLRGEASAVGGRVINLLGNHEVMNAIGDWRYVTQADIKHWGGVENRQHELSKEGWLGKDWLANYSISALVPLSPFPSAPTLSFQHGSLRPSFPNLTPYPDAINRLGHSLLTRALTPPLAKPYPPNPYSGLPAGTTREEAELYDGGGPLWWRGLADVEDDRIVCGWAKELQEKIGVRRVIGGHTPDFDKIVHRCNASVIIIDTGISYAYGGVLSALEIIYTLTPVPKDDAHRQDPFVAPGNGTDAPHVLRAGEKYIEREEVNAIYQTGKKRIALEVRQIVL</sequence>
<dbReference type="EMBL" id="CP086715">
    <property type="protein sequence ID" value="WOO78899.1"/>
    <property type="molecule type" value="Genomic_DNA"/>
</dbReference>
<dbReference type="SUPFAM" id="SSF56300">
    <property type="entry name" value="Metallo-dependent phosphatases"/>
    <property type="match status" value="1"/>
</dbReference>
<dbReference type="GeneID" id="87805686"/>